<organism evidence="2 3">
    <name type="scientific">Colletotrichum liriopes</name>
    <dbReference type="NCBI Taxonomy" id="708192"/>
    <lineage>
        <taxon>Eukaryota</taxon>
        <taxon>Fungi</taxon>
        <taxon>Dikarya</taxon>
        <taxon>Ascomycota</taxon>
        <taxon>Pezizomycotina</taxon>
        <taxon>Sordariomycetes</taxon>
        <taxon>Hypocreomycetidae</taxon>
        <taxon>Glomerellales</taxon>
        <taxon>Glomerellaceae</taxon>
        <taxon>Colletotrichum</taxon>
        <taxon>Colletotrichum spaethianum species complex</taxon>
    </lineage>
</organism>
<dbReference type="AlphaFoldDB" id="A0AA37LW76"/>
<name>A0AA37LW76_9PEZI</name>
<sequence length="152" mass="16531">MTLKHRSALPSPMLLPSSKKLSAWPLSTETRRKNSGKTTRAARRRSGSRSSAGRPPARVPEPEERSAKPGRASSARELAPHAAKARRFSSSFLKRCQEAGQDTNRDPDGDVGCAGSRWGGGHVRVSEDGTLLQDARATLFEWKRTDPGSILL</sequence>
<protein>
    <submittedName>
        <fullName evidence="2">Uncharacterized protein</fullName>
    </submittedName>
</protein>
<evidence type="ECO:0000313" key="2">
    <source>
        <dbReference type="EMBL" id="GJC86263.1"/>
    </source>
</evidence>
<feature type="region of interest" description="Disordered" evidence="1">
    <location>
        <begin position="1"/>
        <end position="122"/>
    </location>
</feature>
<evidence type="ECO:0000313" key="3">
    <source>
        <dbReference type="Proteomes" id="UP001055172"/>
    </source>
</evidence>
<proteinExistence type="predicted"/>
<comment type="caution">
    <text evidence="2">The sequence shown here is derived from an EMBL/GenBank/DDBJ whole genome shotgun (WGS) entry which is preliminary data.</text>
</comment>
<keyword evidence="3" id="KW-1185">Reference proteome</keyword>
<evidence type="ECO:0000256" key="1">
    <source>
        <dbReference type="SAM" id="MobiDB-lite"/>
    </source>
</evidence>
<gene>
    <name evidence="2" type="ORF">ColLi_09101</name>
</gene>
<dbReference type="EMBL" id="BPPX01000021">
    <property type="protein sequence ID" value="GJC86263.1"/>
    <property type="molecule type" value="Genomic_DNA"/>
</dbReference>
<reference evidence="2 3" key="1">
    <citation type="submission" date="2021-07" db="EMBL/GenBank/DDBJ databases">
        <title>Genome data of Colletotrichum spaethianum.</title>
        <authorList>
            <person name="Utami Y.D."/>
            <person name="Hiruma K."/>
        </authorList>
    </citation>
    <scope>NUCLEOTIDE SEQUENCE [LARGE SCALE GENOMIC DNA]</scope>
    <source>
        <strain evidence="2 3">MAFF 242679</strain>
    </source>
</reference>
<dbReference type="Proteomes" id="UP001055172">
    <property type="component" value="Unassembled WGS sequence"/>
</dbReference>
<feature type="compositionally biased region" description="Low complexity" evidence="1">
    <location>
        <begin position="8"/>
        <end position="23"/>
    </location>
</feature>
<accession>A0AA37LW76</accession>